<feature type="region of interest" description="Disordered" evidence="1">
    <location>
        <begin position="1"/>
        <end position="51"/>
    </location>
</feature>
<accession>A0A2H0UB40</accession>
<evidence type="ECO:0000313" key="2">
    <source>
        <dbReference type="EMBL" id="PIR82995.1"/>
    </source>
</evidence>
<sequence>MAAAVGLGADSLQAVEHEDKPREKRAKADDEDAGCDLRIDGRGWPAGPDKVEHQACTADEADLEDAQEDLFGHTHYNQRAQWMVAQSRQSSTLLNMRMHAVELSI</sequence>
<evidence type="ECO:0000256" key="1">
    <source>
        <dbReference type="SAM" id="MobiDB-lite"/>
    </source>
</evidence>
<feature type="compositionally biased region" description="Basic and acidic residues" evidence="1">
    <location>
        <begin position="15"/>
        <end position="28"/>
    </location>
</feature>
<name>A0A2H0UB40_9BACT</name>
<dbReference type="Proteomes" id="UP000230179">
    <property type="component" value="Unassembled WGS sequence"/>
</dbReference>
<protein>
    <submittedName>
        <fullName evidence="2">Uncharacterized protein</fullName>
    </submittedName>
</protein>
<dbReference type="EMBL" id="PFBL01000022">
    <property type="protein sequence ID" value="PIR82995.1"/>
    <property type="molecule type" value="Genomic_DNA"/>
</dbReference>
<gene>
    <name evidence="2" type="ORF">COU19_02940</name>
</gene>
<comment type="caution">
    <text evidence="2">The sequence shown here is derived from an EMBL/GenBank/DDBJ whole genome shotgun (WGS) entry which is preliminary data.</text>
</comment>
<proteinExistence type="predicted"/>
<evidence type="ECO:0000313" key="3">
    <source>
        <dbReference type="Proteomes" id="UP000230179"/>
    </source>
</evidence>
<dbReference type="AlphaFoldDB" id="A0A2H0UB40"/>
<reference evidence="3" key="1">
    <citation type="submission" date="2017-09" db="EMBL/GenBank/DDBJ databases">
        <title>Depth-based differentiation of microbial function through sediment-hosted aquifers and enrichment of novel symbionts in the deep terrestrial subsurface.</title>
        <authorList>
            <person name="Probst A.J."/>
            <person name="Ladd B."/>
            <person name="Jarett J.K."/>
            <person name="Geller-Mcgrath D.E."/>
            <person name="Sieber C.M.K."/>
            <person name="Emerson J.B."/>
            <person name="Anantharaman K."/>
            <person name="Thomas B.C."/>
            <person name="Malmstrom R."/>
            <person name="Stieglmeier M."/>
            <person name="Klingl A."/>
            <person name="Woyke T."/>
            <person name="Ryan C.M."/>
            <person name="Banfield J.F."/>
        </authorList>
    </citation>
    <scope>NUCLEOTIDE SEQUENCE [LARGE SCALE GENOMIC DNA]</scope>
</reference>
<organism evidence="2 3">
    <name type="scientific">Candidatus Kaiserbacteria bacterium CG10_big_fil_rev_8_21_14_0_10_56_12</name>
    <dbReference type="NCBI Taxonomy" id="1974611"/>
    <lineage>
        <taxon>Bacteria</taxon>
        <taxon>Candidatus Kaiseribacteriota</taxon>
    </lineage>
</organism>